<reference evidence="3" key="1">
    <citation type="submission" date="2022-12" db="EMBL/GenBank/DDBJ databases">
        <authorList>
            <person name="Krivoruchko A.V."/>
            <person name="Elkin A."/>
        </authorList>
    </citation>
    <scope>NUCLEOTIDE SEQUENCE</scope>
    <source>
        <strain evidence="3">IEGM 1391</strain>
    </source>
</reference>
<name>A0ABT4M8R7_9NOCA</name>
<evidence type="ECO:0000259" key="2">
    <source>
        <dbReference type="Pfam" id="PF08044"/>
    </source>
</evidence>
<keyword evidence="4" id="KW-1185">Reference proteome</keyword>
<evidence type="ECO:0000313" key="3">
    <source>
        <dbReference type="EMBL" id="MCZ4517337.1"/>
    </source>
</evidence>
<keyword evidence="1" id="KW-0812">Transmembrane</keyword>
<evidence type="ECO:0000313" key="4">
    <source>
        <dbReference type="Proteomes" id="UP001081071"/>
    </source>
</evidence>
<dbReference type="Proteomes" id="UP001081071">
    <property type="component" value="Unassembled WGS sequence"/>
</dbReference>
<gene>
    <name evidence="3" type="ORF">O4220_02345</name>
</gene>
<protein>
    <submittedName>
        <fullName evidence="3">DUF1707 domain-containing protein</fullName>
    </submittedName>
</protein>
<dbReference type="RefSeq" id="WP_269601950.1">
    <property type="nucleotide sequence ID" value="NZ_JAPWIJ010000001.1"/>
</dbReference>
<keyword evidence="1" id="KW-0472">Membrane</keyword>
<dbReference type="InterPro" id="IPR012551">
    <property type="entry name" value="DUF1707_SHOCT-like"/>
</dbReference>
<feature type="domain" description="DUF1707" evidence="2">
    <location>
        <begin position="8"/>
        <end position="59"/>
    </location>
</feature>
<accession>A0ABT4M8R7</accession>
<dbReference type="Pfam" id="PF08044">
    <property type="entry name" value="DUF1707"/>
    <property type="match status" value="1"/>
</dbReference>
<dbReference type="EMBL" id="JAPWIJ010000001">
    <property type="protein sequence ID" value="MCZ4517337.1"/>
    <property type="molecule type" value="Genomic_DNA"/>
</dbReference>
<organism evidence="3 4">
    <name type="scientific">Rhodococcus ruber</name>
    <dbReference type="NCBI Taxonomy" id="1830"/>
    <lineage>
        <taxon>Bacteria</taxon>
        <taxon>Bacillati</taxon>
        <taxon>Actinomycetota</taxon>
        <taxon>Actinomycetes</taxon>
        <taxon>Mycobacteriales</taxon>
        <taxon>Nocardiaceae</taxon>
        <taxon>Rhodococcus</taxon>
    </lineage>
</organism>
<keyword evidence="1" id="KW-1133">Transmembrane helix</keyword>
<evidence type="ECO:0000256" key="1">
    <source>
        <dbReference type="SAM" id="Phobius"/>
    </source>
</evidence>
<comment type="caution">
    <text evidence="3">The sequence shown here is derived from an EMBL/GenBank/DDBJ whole genome shotgun (WGS) entry which is preliminary data.</text>
</comment>
<proteinExistence type="predicted"/>
<feature type="transmembrane region" description="Helical" evidence="1">
    <location>
        <begin position="83"/>
        <end position="103"/>
    </location>
</feature>
<sequence>MRSAPSKRARDADRTDACATLDRARDEGQLTDTEHSARVATAMRATTLGDLHRLIDDLQGETDLAEMAPWKSVTVPGRRGRRLGLLTVVVPLIGAIVALTFGIRSCAVADDPRHQFGPAGFLELEGLERVVSVAREELGTTVLDDLSVYPDYVIYTHAVRDRPLLYTDSIYRDGSMDDFGTPSTRTPSTRTVDIGMVDLPVVAGVIAGASVSLNLTRVDTVYLLVHDFGGGPQVSVYASNELGENGYLTTDLDGRFTSVKPFDPEG</sequence>